<name>A0A1G8Q7G0_9RHOB</name>
<keyword evidence="3" id="KW-1185">Reference proteome</keyword>
<gene>
    <name evidence="2" type="ORF">SAMN04488026_101062</name>
</gene>
<dbReference type="AlphaFoldDB" id="A0A1G8Q7G0"/>
<feature type="region of interest" description="Disordered" evidence="1">
    <location>
        <begin position="1"/>
        <end position="33"/>
    </location>
</feature>
<dbReference type="STRING" id="571298.SAMN04488026_101062"/>
<organism evidence="2 3">
    <name type="scientific">Aliiruegeria lutimaris</name>
    <dbReference type="NCBI Taxonomy" id="571298"/>
    <lineage>
        <taxon>Bacteria</taxon>
        <taxon>Pseudomonadati</taxon>
        <taxon>Pseudomonadota</taxon>
        <taxon>Alphaproteobacteria</taxon>
        <taxon>Rhodobacterales</taxon>
        <taxon>Roseobacteraceae</taxon>
        <taxon>Aliiruegeria</taxon>
    </lineage>
</organism>
<dbReference type="EMBL" id="FNEK01000010">
    <property type="protein sequence ID" value="SDJ00742.1"/>
    <property type="molecule type" value="Genomic_DNA"/>
</dbReference>
<dbReference type="Proteomes" id="UP000199382">
    <property type="component" value="Unassembled WGS sequence"/>
</dbReference>
<proteinExistence type="predicted"/>
<evidence type="ECO:0000313" key="3">
    <source>
        <dbReference type="Proteomes" id="UP000199382"/>
    </source>
</evidence>
<reference evidence="2 3" key="1">
    <citation type="submission" date="2016-10" db="EMBL/GenBank/DDBJ databases">
        <authorList>
            <person name="de Groot N.N."/>
        </authorList>
    </citation>
    <scope>NUCLEOTIDE SEQUENCE [LARGE SCALE GENOMIC DNA]</scope>
    <source>
        <strain evidence="2 3">DSM 25294</strain>
    </source>
</reference>
<protein>
    <submittedName>
        <fullName evidence="2">Uncharacterized protein</fullName>
    </submittedName>
</protein>
<evidence type="ECO:0000313" key="2">
    <source>
        <dbReference type="EMBL" id="SDJ00742.1"/>
    </source>
</evidence>
<accession>A0A1G8Q7G0</accession>
<dbReference type="RefSeq" id="WP_093152229.1">
    <property type="nucleotide sequence ID" value="NZ_FNEK01000010.1"/>
</dbReference>
<dbReference type="OrthoDB" id="7853084at2"/>
<sequence>MDLRVAAGRQPQSAIRGIAARIPPSDQERGGDSQTLTRIVLHQGCRLETERDRALIDALQLAASQPEADTAAFSAATAILLADRLQHGLYQGEMGDFWESFQDDYSALPQRDRAAIFQAFLTGAGAGRVTITGPRHETCHLSESREKVQGALLEYANHGQALLQANVSEAVGAQMALLLLPELNGLLKGERSGSLTGDSPLFAPLLAMASDRKHEAHDFATALLLREAIENGDSEGWFSVTLWPEMAADWLSTDTPSARPILAGLRYLYEAFPDWEPMPVRATSPKRMEKLPMMPVLDDSFASGRNGSRTG</sequence>
<evidence type="ECO:0000256" key="1">
    <source>
        <dbReference type="SAM" id="MobiDB-lite"/>
    </source>
</evidence>